<keyword evidence="4" id="KW-1185">Reference proteome</keyword>
<feature type="chain" id="PRO_5045833470" evidence="1">
    <location>
        <begin position="32"/>
        <end position="635"/>
    </location>
</feature>
<dbReference type="Pfam" id="PF01433">
    <property type="entry name" value="Peptidase_M1"/>
    <property type="match status" value="1"/>
</dbReference>
<feature type="signal peptide" evidence="1">
    <location>
        <begin position="1"/>
        <end position="31"/>
    </location>
</feature>
<name>A0ABP8Q3M2_9BACT</name>
<dbReference type="Proteomes" id="UP001501243">
    <property type="component" value="Unassembled WGS sequence"/>
</dbReference>
<evidence type="ECO:0000313" key="4">
    <source>
        <dbReference type="Proteomes" id="UP001501243"/>
    </source>
</evidence>
<evidence type="ECO:0000256" key="1">
    <source>
        <dbReference type="SAM" id="SignalP"/>
    </source>
</evidence>
<dbReference type="EMBL" id="BAABGQ010000005">
    <property type="protein sequence ID" value="GAA4497145.1"/>
    <property type="molecule type" value="Genomic_DNA"/>
</dbReference>
<gene>
    <name evidence="3" type="ORF">GCM10023172_11620</name>
</gene>
<dbReference type="Gene3D" id="1.10.390.10">
    <property type="entry name" value="Neutral Protease Domain 2"/>
    <property type="match status" value="1"/>
</dbReference>
<evidence type="ECO:0000313" key="3">
    <source>
        <dbReference type="EMBL" id="GAA4497145.1"/>
    </source>
</evidence>
<protein>
    <submittedName>
        <fullName evidence="3">M1 family metallopeptidase</fullName>
    </submittedName>
</protein>
<sequence length="635" mass="71397">MFFCEMVFMNKLFPAVAAAFVLASLAPTAHAQTTLYQPRDIKRAYAKGTRAADGRPGPNYWQNRARYDITVQAAPPARDIRGRETITYFNNSPDTLKSLTIRLIQNIHKPGVAREGDASPDYITEGVSIDSFAVGGQTRQYNGRGGATAQVIALAKPLLPHDSVRLAFGWHFPISEQSGREGMLDKTTFFLAYFYPRVAVYDDYNGWDRLPFVDSKEFYNDFNDYTLRVRVPANYLVWATGTLQNPKQVLQPAFAKKLEKSMTSDQIIHIATPADLAKKNITAQQPFNTWVWKASDISDVTLALSNHYDWDAASVVVDPATKRRASVQAAFGDSTEDFHSSVKFSQNALSWFSRNWPGVPYPFPKMTVVQGFADMEYPMMVNDSPEKDLKFAQLVQDHEIAHTYFPFYMGINESRYAFMDEGWATTFELLIGRAENGPAAADEFYRKFRVTRWINDPSTAEDLPVITPSSELKAGYGNNSYGKASLSYLALKDMLGDDLFKKCLHTYMDRWHSKHPIPWDYFNSMSSASGQDLTWFFQNWFFSNGYIDLALTKADKTAQGTVVTIQNVGGFAVPVDLKVTYADGSSETLHRSPELWRANQQQASLTIPAGKAVQSVAFDHGLYLDADPKNDRLAL</sequence>
<comment type="caution">
    <text evidence="3">The sequence shown here is derived from an EMBL/GenBank/DDBJ whole genome shotgun (WGS) entry which is preliminary data.</text>
</comment>
<accession>A0ABP8Q3M2</accession>
<feature type="domain" description="Peptidase M1 membrane alanine aminopeptidase" evidence="2">
    <location>
        <begin position="384"/>
        <end position="540"/>
    </location>
</feature>
<reference evidence="4" key="1">
    <citation type="journal article" date="2019" name="Int. J. Syst. Evol. Microbiol.">
        <title>The Global Catalogue of Microorganisms (GCM) 10K type strain sequencing project: providing services to taxonomists for standard genome sequencing and annotation.</title>
        <authorList>
            <consortium name="The Broad Institute Genomics Platform"/>
            <consortium name="The Broad Institute Genome Sequencing Center for Infectious Disease"/>
            <person name="Wu L."/>
            <person name="Ma J."/>
        </authorList>
    </citation>
    <scope>NUCLEOTIDE SEQUENCE [LARGE SCALE GENOMIC DNA]</scope>
    <source>
        <strain evidence="4">JCM 17841</strain>
    </source>
</reference>
<organism evidence="3 4">
    <name type="scientific">Hymenobacter ginsengisoli</name>
    <dbReference type="NCBI Taxonomy" id="1051626"/>
    <lineage>
        <taxon>Bacteria</taxon>
        <taxon>Pseudomonadati</taxon>
        <taxon>Bacteroidota</taxon>
        <taxon>Cytophagia</taxon>
        <taxon>Cytophagales</taxon>
        <taxon>Hymenobacteraceae</taxon>
        <taxon>Hymenobacter</taxon>
    </lineage>
</organism>
<proteinExistence type="predicted"/>
<keyword evidence="1" id="KW-0732">Signal</keyword>
<dbReference type="CDD" id="cd09604">
    <property type="entry name" value="M1_APN_like"/>
    <property type="match status" value="1"/>
</dbReference>
<dbReference type="InterPro" id="IPR027268">
    <property type="entry name" value="Peptidase_M4/M1_CTD_sf"/>
</dbReference>
<evidence type="ECO:0000259" key="2">
    <source>
        <dbReference type="Pfam" id="PF01433"/>
    </source>
</evidence>
<dbReference type="InterPro" id="IPR014782">
    <property type="entry name" value="Peptidase_M1_dom"/>
</dbReference>
<dbReference type="SUPFAM" id="SSF55486">
    <property type="entry name" value="Metalloproteases ('zincins'), catalytic domain"/>
    <property type="match status" value="1"/>
</dbReference>